<dbReference type="EMBL" id="GEDV01008956">
    <property type="protein sequence ID" value="JAP79601.1"/>
    <property type="molecule type" value="Transcribed_RNA"/>
</dbReference>
<name>A0A131YNY1_RHIAP</name>
<evidence type="ECO:0000313" key="1">
    <source>
        <dbReference type="EMBL" id="JAP79601.1"/>
    </source>
</evidence>
<reference evidence="1" key="1">
    <citation type="journal article" date="2016" name="Ticks Tick Borne Dis.">
        <title>De novo assembly and annotation of the salivary gland transcriptome of Rhipicephalus appendiculatus male and female ticks during blood feeding.</title>
        <authorList>
            <person name="de Castro M.H."/>
            <person name="de Klerk D."/>
            <person name="Pienaar R."/>
            <person name="Latif A.A."/>
            <person name="Rees D.J."/>
            <person name="Mans B.J."/>
        </authorList>
    </citation>
    <scope>NUCLEOTIDE SEQUENCE</scope>
    <source>
        <tissue evidence="1">Salivary glands</tissue>
    </source>
</reference>
<dbReference type="AlphaFoldDB" id="A0A131YNY1"/>
<protein>
    <submittedName>
        <fullName evidence="1">Nlr family card domain protein</fullName>
    </submittedName>
</protein>
<proteinExistence type="predicted"/>
<sequence length="178" mass="20090">MLADTLQNSRTLCDLSFYPDDYKSAVLLVRKLSPSFSANYTLLSMRLSKRRELGADWFTVADVVRRNFSLVTRAAHFVAGTRHKYCAAAAELVHFNPGLVTKVQELASVDEGEAVLRIKNSLKSFSELDEFMRMAGVVKESVACHRRDDGQTQLVDLGRDCWLCIRQYLKVGDILDPQ</sequence>
<organism evidence="1">
    <name type="scientific">Rhipicephalus appendiculatus</name>
    <name type="common">Brown ear tick</name>
    <dbReference type="NCBI Taxonomy" id="34631"/>
    <lineage>
        <taxon>Eukaryota</taxon>
        <taxon>Metazoa</taxon>
        <taxon>Ecdysozoa</taxon>
        <taxon>Arthropoda</taxon>
        <taxon>Chelicerata</taxon>
        <taxon>Arachnida</taxon>
        <taxon>Acari</taxon>
        <taxon>Parasitiformes</taxon>
        <taxon>Ixodida</taxon>
        <taxon>Ixodoidea</taxon>
        <taxon>Ixodidae</taxon>
        <taxon>Rhipicephalinae</taxon>
        <taxon>Rhipicephalus</taxon>
        <taxon>Rhipicephalus</taxon>
    </lineage>
</organism>
<accession>A0A131YNY1</accession>